<sequence length="162" mass="18491">MEKLGKMGKRAELWPDKPKKENKKENNKNNNNVKTKKSNDKDKKEEKIDITGEVTAKNEERGNGENKQNKKGKNKGSPQKPRTDEGGVPMNMKQHNQEAHCQFPMYAVSYNATHPTTTNNGYYYQYHHPTEPSPFTGDTSSQPFTGYYCVFSEENPNTCTIV</sequence>
<dbReference type="PANTHER" id="PTHR45868:SF80">
    <property type="entry name" value="F15K9.8-RELATED"/>
    <property type="match status" value="1"/>
</dbReference>
<dbReference type="EMBL" id="LFYR01001565">
    <property type="protein sequence ID" value="KMZ60864.1"/>
    <property type="molecule type" value="Genomic_DNA"/>
</dbReference>
<evidence type="ECO:0000256" key="1">
    <source>
        <dbReference type="ARBA" id="ARBA00022723"/>
    </source>
</evidence>
<organism evidence="3 4">
    <name type="scientific">Zostera marina</name>
    <name type="common">Eelgrass</name>
    <dbReference type="NCBI Taxonomy" id="29655"/>
    <lineage>
        <taxon>Eukaryota</taxon>
        <taxon>Viridiplantae</taxon>
        <taxon>Streptophyta</taxon>
        <taxon>Embryophyta</taxon>
        <taxon>Tracheophyta</taxon>
        <taxon>Spermatophyta</taxon>
        <taxon>Magnoliopsida</taxon>
        <taxon>Liliopsida</taxon>
        <taxon>Zosteraceae</taxon>
        <taxon>Zostera</taxon>
    </lineage>
</organism>
<keyword evidence="1" id="KW-0479">Metal-binding</keyword>
<gene>
    <name evidence="3" type="ORF">ZOSMA_56G00950</name>
</gene>
<feature type="region of interest" description="Disordered" evidence="2">
    <location>
        <begin position="1"/>
        <end position="91"/>
    </location>
</feature>
<protein>
    <submittedName>
        <fullName evidence="3">Uncharacterized protein</fullName>
    </submittedName>
</protein>
<dbReference type="Proteomes" id="UP000036987">
    <property type="component" value="Unassembled WGS sequence"/>
</dbReference>
<dbReference type="AlphaFoldDB" id="A0A0K9NVS6"/>
<feature type="compositionally biased region" description="Basic and acidic residues" evidence="2">
    <location>
        <begin position="37"/>
        <end position="68"/>
    </location>
</feature>
<feature type="compositionally biased region" description="Basic and acidic residues" evidence="2">
    <location>
        <begin position="1"/>
        <end position="27"/>
    </location>
</feature>
<dbReference type="PANTHER" id="PTHR45868">
    <property type="entry name" value="HEAVY METAL-ASSOCIATED ISOPRENYLATED PLANT PROTEIN 33-RELATED"/>
    <property type="match status" value="1"/>
</dbReference>
<comment type="caution">
    <text evidence="3">The sequence shown here is derived from an EMBL/GenBank/DDBJ whole genome shotgun (WGS) entry which is preliminary data.</text>
</comment>
<reference evidence="4" key="1">
    <citation type="journal article" date="2016" name="Nature">
        <title>The genome of the seagrass Zostera marina reveals angiosperm adaptation to the sea.</title>
        <authorList>
            <person name="Olsen J.L."/>
            <person name="Rouze P."/>
            <person name="Verhelst B."/>
            <person name="Lin Y.-C."/>
            <person name="Bayer T."/>
            <person name="Collen J."/>
            <person name="Dattolo E."/>
            <person name="De Paoli E."/>
            <person name="Dittami S."/>
            <person name="Maumus F."/>
            <person name="Michel G."/>
            <person name="Kersting A."/>
            <person name="Lauritano C."/>
            <person name="Lohaus R."/>
            <person name="Toepel M."/>
            <person name="Tonon T."/>
            <person name="Vanneste K."/>
            <person name="Amirebrahimi M."/>
            <person name="Brakel J."/>
            <person name="Bostroem C."/>
            <person name="Chovatia M."/>
            <person name="Grimwood J."/>
            <person name="Jenkins J.W."/>
            <person name="Jueterbock A."/>
            <person name="Mraz A."/>
            <person name="Stam W.T."/>
            <person name="Tice H."/>
            <person name="Bornberg-Bauer E."/>
            <person name="Green P.J."/>
            <person name="Pearson G.A."/>
            <person name="Procaccini G."/>
            <person name="Duarte C.M."/>
            <person name="Schmutz J."/>
            <person name="Reusch T.B.H."/>
            <person name="Van de Peer Y."/>
        </authorList>
    </citation>
    <scope>NUCLEOTIDE SEQUENCE [LARGE SCALE GENOMIC DNA]</scope>
    <source>
        <strain evidence="4">cv. Finnish</strain>
    </source>
</reference>
<evidence type="ECO:0000313" key="4">
    <source>
        <dbReference type="Proteomes" id="UP000036987"/>
    </source>
</evidence>
<evidence type="ECO:0000313" key="3">
    <source>
        <dbReference type="EMBL" id="KMZ60864.1"/>
    </source>
</evidence>
<accession>A0A0K9NVS6</accession>
<evidence type="ECO:0000256" key="2">
    <source>
        <dbReference type="SAM" id="MobiDB-lite"/>
    </source>
</evidence>
<name>A0A0K9NVS6_ZOSMR</name>
<proteinExistence type="predicted"/>
<keyword evidence="4" id="KW-1185">Reference proteome</keyword>
<dbReference type="GO" id="GO:0046872">
    <property type="term" value="F:metal ion binding"/>
    <property type="evidence" value="ECO:0007669"/>
    <property type="project" value="UniProtKB-KW"/>
</dbReference>